<accession>A0AA96JVV4</accession>
<dbReference type="KEGG" id="nall:PP769_15095"/>
<proteinExistence type="predicted"/>
<organism evidence="1 2">
    <name type="scientific">Candidatus Nitrospira allomarina</name>
    <dbReference type="NCBI Taxonomy" id="3020900"/>
    <lineage>
        <taxon>Bacteria</taxon>
        <taxon>Pseudomonadati</taxon>
        <taxon>Nitrospirota</taxon>
        <taxon>Nitrospiria</taxon>
        <taxon>Nitrospirales</taxon>
        <taxon>Nitrospiraceae</taxon>
        <taxon>Nitrospira</taxon>
    </lineage>
</organism>
<gene>
    <name evidence="1" type="ORF">PP769_15095</name>
</gene>
<keyword evidence="2" id="KW-1185">Reference proteome</keyword>
<dbReference type="RefSeq" id="WP_312641594.1">
    <property type="nucleotide sequence ID" value="NZ_CP116967.1"/>
</dbReference>
<dbReference type="Proteomes" id="UP001302719">
    <property type="component" value="Chromosome"/>
</dbReference>
<dbReference type="EMBL" id="CP116967">
    <property type="protein sequence ID" value="WNM57286.1"/>
    <property type="molecule type" value="Genomic_DNA"/>
</dbReference>
<name>A0AA96JVV4_9BACT</name>
<sequence>MMIAGMASALSGIQAGGRMLGVGAHNIANAQTESFKRIRALPEESSAGGGVRVTLQMDERPGSQYLSSGNLFSLREGSNVDLGEEIISNLQAVNLTGANMASMRIQGKVLGSLLDITE</sequence>
<evidence type="ECO:0000313" key="2">
    <source>
        <dbReference type="Proteomes" id="UP001302719"/>
    </source>
</evidence>
<dbReference type="AlphaFoldDB" id="A0AA96JVV4"/>
<reference evidence="1 2" key="1">
    <citation type="submission" date="2023-01" db="EMBL/GenBank/DDBJ databases">
        <title>Cultivation and genomic characterization of new, ubiquitous marine nitrite-oxidizing bacteria from the Nitrospirales.</title>
        <authorList>
            <person name="Mueller A.J."/>
            <person name="Daebeler A."/>
            <person name="Herbold C.W."/>
            <person name="Kirkegaard R.H."/>
            <person name="Daims H."/>
        </authorList>
    </citation>
    <scope>NUCLEOTIDE SEQUENCE [LARGE SCALE GENOMIC DNA]</scope>
    <source>
        <strain evidence="1 2">VA</strain>
    </source>
</reference>
<protein>
    <recommendedName>
        <fullName evidence="3">Flagellar basal body rod protein N-terminal domain-containing protein</fullName>
    </recommendedName>
</protein>
<evidence type="ECO:0008006" key="3">
    <source>
        <dbReference type="Google" id="ProtNLM"/>
    </source>
</evidence>
<evidence type="ECO:0000313" key="1">
    <source>
        <dbReference type="EMBL" id="WNM57286.1"/>
    </source>
</evidence>